<dbReference type="EnsemblPlants" id="AET1Gv20709800.1">
    <property type="protein sequence ID" value="AET1Gv20709800.1"/>
    <property type="gene ID" value="AET1Gv20709800"/>
</dbReference>
<reference evidence="2" key="1">
    <citation type="journal article" date="2014" name="Science">
        <title>Ancient hybridizations among the ancestral genomes of bread wheat.</title>
        <authorList>
            <consortium name="International Wheat Genome Sequencing Consortium,"/>
            <person name="Marcussen T."/>
            <person name="Sandve S.R."/>
            <person name="Heier L."/>
            <person name="Spannagl M."/>
            <person name="Pfeifer M."/>
            <person name="Jakobsen K.S."/>
            <person name="Wulff B.B."/>
            <person name="Steuernagel B."/>
            <person name="Mayer K.F."/>
            <person name="Olsen O.A."/>
        </authorList>
    </citation>
    <scope>NUCLEOTIDE SEQUENCE [LARGE SCALE GENOMIC DNA]</scope>
    <source>
        <strain evidence="2">cv. AL8/78</strain>
    </source>
</reference>
<sequence length="52" mass="5972">MDMTARMVVAHGLHLTHCTSKISSIGNKESRGSPLFFWQFHWLPFVLSENLL</sequence>
<dbReference type="Proteomes" id="UP000015105">
    <property type="component" value="Chromosome 1D"/>
</dbReference>
<accession>A0A452ZCD1</accession>
<keyword evidence="2" id="KW-1185">Reference proteome</keyword>
<reference evidence="1" key="5">
    <citation type="journal article" date="2021" name="G3 (Bethesda)">
        <title>Aegilops tauschii genome assembly Aet v5.0 features greater sequence contiguity and improved annotation.</title>
        <authorList>
            <person name="Wang L."/>
            <person name="Zhu T."/>
            <person name="Rodriguez J.C."/>
            <person name="Deal K.R."/>
            <person name="Dubcovsky J."/>
            <person name="McGuire P.E."/>
            <person name="Lux T."/>
            <person name="Spannagl M."/>
            <person name="Mayer K.F.X."/>
            <person name="Baldrich P."/>
            <person name="Meyers B.C."/>
            <person name="Huo N."/>
            <person name="Gu Y.Q."/>
            <person name="Zhou H."/>
            <person name="Devos K.M."/>
            <person name="Bennetzen J.L."/>
            <person name="Unver T."/>
            <person name="Budak H."/>
            <person name="Gulick P.J."/>
            <person name="Galiba G."/>
            <person name="Kalapos B."/>
            <person name="Nelson D.R."/>
            <person name="Li P."/>
            <person name="You F.M."/>
            <person name="Luo M.C."/>
            <person name="Dvorak J."/>
        </authorList>
    </citation>
    <scope>NUCLEOTIDE SEQUENCE [LARGE SCALE GENOMIC DNA]</scope>
    <source>
        <strain evidence="1">cv. AL8/78</strain>
    </source>
</reference>
<evidence type="ECO:0000313" key="2">
    <source>
        <dbReference type="Proteomes" id="UP000015105"/>
    </source>
</evidence>
<reference evidence="2" key="2">
    <citation type="journal article" date="2017" name="Nat. Plants">
        <title>The Aegilops tauschii genome reveals multiple impacts of transposons.</title>
        <authorList>
            <person name="Zhao G."/>
            <person name="Zou C."/>
            <person name="Li K."/>
            <person name="Wang K."/>
            <person name="Li T."/>
            <person name="Gao L."/>
            <person name="Zhang X."/>
            <person name="Wang H."/>
            <person name="Yang Z."/>
            <person name="Liu X."/>
            <person name="Jiang W."/>
            <person name="Mao L."/>
            <person name="Kong X."/>
            <person name="Jiao Y."/>
            <person name="Jia J."/>
        </authorList>
    </citation>
    <scope>NUCLEOTIDE SEQUENCE [LARGE SCALE GENOMIC DNA]</scope>
    <source>
        <strain evidence="2">cv. AL8/78</strain>
    </source>
</reference>
<organism evidence="1 2">
    <name type="scientific">Aegilops tauschii subsp. strangulata</name>
    <name type="common">Goatgrass</name>
    <dbReference type="NCBI Taxonomy" id="200361"/>
    <lineage>
        <taxon>Eukaryota</taxon>
        <taxon>Viridiplantae</taxon>
        <taxon>Streptophyta</taxon>
        <taxon>Embryophyta</taxon>
        <taxon>Tracheophyta</taxon>
        <taxon>Spermatophyta</taxon>
        <taxon>Magnoliopsida</taxon>
        <taxon>Liliopsida</taxon>
        <taxon>Poales</taxon>
        <taxon>Poaceae</taxon>
        <taxon>BOP clade</taxon>
        <taxon>Pooideae</taxon>
        <taxon>Triticodae</taxon>
        <taxon>Triticeae</taxon>
        <taxon>Triticinae</taxon>
        <taxon>Aegilops</taxon>
    </lineage>
</organism>
<evidence type="ECO:0000313" key="1">
    <source>
        <dbReference type="EnsemblPlants" id="AET1Gv20709800.1"/>
    </source>
</evidence>
<dbReference type="AlphaFoldDB" id="A0A452ZCD1"/>
<proteinExistence type="predicted"/>
<dbReference type="Gramene" id="AET1Gv20709800.1">
    <property type="protein sequence ID" value="AET1Gv20709800.1"/>
    <property type="gene ID" value="AET1Gv20709800"/>
</dbReference>
<protein>
    <submittedName>
        <fullName evidence="1">Uncharacterized protein</fullName>
    </submittedName>
</protein>
<reference evidence="1" key="4">
    <citation type="submission" date="2019-03" db="UniProtKB">
        <authorList>
            <consortium name="EnsemblPlants"/>
        </authorList>
    </citation>
    <scope>IDENTIFICATION</scope>
</reference>
<name>A0A452ZCD1_AEGTS</name>
<reference evidence="1" key="3">
    <citation type="journal article" date="2017" name="Nature">
        <title>Genome sequence of the progenitor of the wheat D genome Aegilops tauschii.</title>
        <authorList>
            <person name="Luo M.C."/>
            <person name="Gu Y.Q."/>
            <person name="Puiu D."/>
            <person name="Wang H."/>
            <person name="Twardziok S.O."/>
            <person name="Deal K.R."/>
            <person name="Huo N."/>
            <person name="Zhu T."/>
            <person name="Wang L."/>
            <person name="Wang Y."/>
            <person name="McGuire P.E."/>
            <person name="Liu S."/>
            <person name="Long H."/>
            <person name="Ramasamy R.K."/>
            <person name="Rodriguez J.C."/>
            <person name="Van S.L."/>
            <person name="Yuan L."/>
            <person name="Wang Z."/>
            <person name="Xia Z."/>
            <person name="Xiao L."/>
            <person name="Anderson O.D."/>
            <person name="Ouyang S."/>
            <person name="Liang Y."/>
            <person name="Zimin A.V."/>
            <person name="Pertea G."/>
            <person name="Qi P."/>
            <person name="Bennetzen J.L."/>
            <person name="Dai X."/>
            <person name="Dawson M.W."/>
            <person name="Muller H.G."/>
            <person name="Kugler K."/>
            <person name="Rivarola-Duarte L."/>
            <person name="Spannagl M."/>
            <person name="Mayer K.F.X."/>
            <person name="Lu F.H."/>
            <person name="Bevan M.W."/>
            <person name="Leroy P."/>
            <person name="Li P."/>
            <person name="You F.M."/>
            <person name="Sun Q."/>
            <person name="Liu Z."/>
            <person name="Lyons E."/>
            <person name="Wicker T."/>
            <person name="Salzberg S.L."/>
            <person name="Devos K.M."/>
            <person name="Dvorak J."/>
        </authorList>
    </citation>
    <scope>NUCLEOTIDE SEQUENCE [LARGE SCALE GENOMIC DNA]</scope>
    <source>
        <strain evidence="1">cv. AL8/78</strain>
    </source>
</reference>